<protein>
    <submittedName>
        <fullName evidence="1">Uncharacterized protein</fullName>
    </submittedName>
</protein>
<dbReference type="EMBL" id="DS990641">
    <property type="protein sequence ID" value="EGC48251.1"/>
    <property type="molecule type" value="Genomic_DNA"/>
</dbReference>
<accession>F0UQS4</accession>
<dbReference type="OrthoDB" id="4548452at2759"/>
<evidence type="ECO:0000313" key="2">
    <source>
        <dbReference type="Proteomes" id="UP000008142"/>
    </source>
</evidence>
<gene>
    <name evidence="1" type="ORF">HCEG_07466</name>
</gene>
<dbReference type="Proteomes" id="UP000008142">
    <property type="component" value="Unassembled WGS sequence"/>
</dbReference>
<evidence type="ECO:0000313" key="1">
    <source>
        <dbReference type="EMBL" id="EGC48251.1"/>
    </source>
</evidence>
<dbReference type="AlphaFoldDB" id="F0UQS4"/>
<reference evidence="2" key="1">
    <citation type="submission" date="2008-07" db="EMBL/GenBank/DDBJ databases">
        <title>Annotation of Ajellomyces capsulatus strain H88.</title>
        <authorList>
            <person name="Champion M."/>
            <person name="Cuomo C."/>
            <person name="Ma L.-J."/>
            <person name="Henn M.R."/>
            <person name="Sil A."/>
            <person name="Goldman B."/>
            <person name="Young S.K."/>
            <person name="Kodira C.D."/>
            <person name="Zeng Q."/>
            <person name="Koehrsen M."/>
            <person name="Alvarado L."/>
            <person name="Berlin A."/>
            <person name="Borenstein D."/>
            <person name="Chen Z."/>
            <person name="Engels R."/>
            <person name="Freedman E."/>
            <person name="Gellesch M."/>
            <person name="Goldberg J."/>
            <person name="Griggs A."/>
            <person name="Gujja S."/>
            <person name="Heiman D."/>
            <person name="Hepburn T."/>
            <person name="Howarth C."/>
            <person name="Jen D."/>
            <person name="Larson L."/>
            <person name="Lewis B."/>
            <person name="Mehta T."/>
            <person name="Park D."/>
            <person name="Pearson M."/>
            <person name="Roberts A."/>
            <person name="Saif S."/>
            <person name="Shea T."/>
            <person name="Shenoy N."/>
            <person name="Sisk P."/>
            <person name="Stolte C."/>
            <person name="Sykes S."/>
            <person name="Walk T."/>
            <person name="White J."/>
            <person name="Yandava C."/>
            <person name="Klein B."/>
            <person name="McEwen J.G."/>
            <person name="Puccia R."/>
            <person name="Goldman G.H."/>
            <person name="Felipe M.S."/>
            <person name="Nino-Vega G."/>
            <person name="San-Blas G."/>
            <person name="Taylor J."/>
            <person name="Mendoza L."/>
            <person name="Galagan J."/>
            <person name="Nusbaum C."/>
            <person name="Birren B."/>
        </authorList>
    </citation>
    <scope>NUCLEOTIDE SEQUENCE [LARGE SCALE GENOMIC DNA]</scope>
    <source>
        <strain evidence="2">H88</strain>
    </source>
</reference>
<dbReference type="HOGENOM" id="CLU_2276639_0_0_1"/>
<sequence length="102" mass="11556">MIHKKEVIKNSEVQRMTKIKQNVDDMEVLERMRPKWNKIIRELKRYCQDHVARRAEGPVRDRNNAAAAGAAGPCNGAEVDYSAALPSQRTQSQHPQKSCAVT</sequence>
<organism evidence="2">
    <name type="scientific">Ajellomyces capsulatus (strain H88)</name>
    <name type="common">Darling's disease fungus</name>
    <name type="synonym">Histoplasma capsulatum</name>
    <dbReference type="NCBI Taxonomy" id="544711"/>
    <lineage>
        <taxon>Eukaryota</taxon>
        <taxon>Fungi</taxon>
        <taxon>Dikarya</taxon>
        <taxon>Ascomycota</taxon>
        <taxon>Pezizomycotina</taxon>
        <taxon>Eurotiomycetes</taxon>
        <taxon>Eurotiomycetidae</taxon>
        <taxon>Onygenales</taxon>
        <taxon>Ajellomycetaceae</taxon>
        <taxon>Histoplasma</taxon>
    </lineage>
</organism>
<name>F0UQS4_AJEC8</name>
<proteinExistence type="predicted"/>